<evidence type="ECO:0000256" key="1">
    <source>
        <dbReference type="ARBA" id="ARBA00004370"/>
    </source>
</evidence>
<keyword evidence="10" id="KW-1185">Reference proteome</keyword>
<accession>A0A412GJ93</accession>
<dbReference type="HAMAP" id="MF_01416">
    <property type="entry name" value="ATP_synth_delta_bact"/>
    <property type="match status" value="1"/>
</dbReference>
<dbReference type="GO" id="GO:0005886">
    <property type="term" value="C:plasma membrane"/>
    <property type="evidence" value="ECO:0007669"/>
    <property type="project" value="UniProtKB-SubCell"/>
</dbReference>
<reference evidence="9 10" key="1">
    <citation type="submission" date="2018-08" db="EMBL/GenBank/DDBJ databases">
        <title>A genome reference for cultivated species of the human gut microbiota.</title>
        <authorList>
            <person name="Zou Y."/>
            <person name="Xue W."/>
            <person name="Luo G."/>
        </authorList>
    </citation>
    <scope>NUCLEOTIDE SEQUENCE [LARGE SCALE GENOMIC DNA]</scope>
    <source>
        <strain evidence="9 10">AF24-2</strain>
    </source>
</reference>
<keyword evidence="4 7" id="KW-0406">Ion transport</keyword>
<dbReference type="InterPro" id="IPR026015">
    <property type="entry name" value="ATP_synth_OSCP/delta_N_sf"/>
</dbReference>
<dbReference type="GO" id="GO:0045259">
    <property type="term" value="C:proton-transporting ATP synthase complex"/>
    <property type="evidence" value="ECO:0007669"/>
    <property type="project" value="UniProtKB-KW"/>
</dbReference>
<dbReference type="PRINTS" id="PR00125">
    <property type="entry name" value="ATPASEDELTA"/>
</dbReference>
<dbReference type="EMBL" id="DYXD01000042">
    <property type="protein sequence ID" value="HJF06947.1"/>
    <property type="molecule type" value="Genomic_DNA"/>
</dbReference>
<sequence>MNTGVVSMRYAKALLAYAKAQKVEDRVYEEVKTLAGHYVSLPDLRRAIENPVLDMQSKCDLLREASGGKDVSQELMRFFNLVLDERREKFLQFMLWSYIDLYREDKNILVGKLTTAVISRRLEKHLVELVGSRTQGKVEMETHIDPELIGGYIIELEGYRLDASVANQLKRIKQQFIARNRRIV</sequence>
<evidence type="ECO:0000256" key="2">
    <source>
        <dbReference type="ARBA" id="ARBA00022448"/>
    </source>
</evidence>
<dbReference type="RefSeq" id="WP_118484718.1">
    <property type="nucleotide sequence ID" value="NZ_CAUGEI010000004.1"/>
</dbReference>
<evidence type="ECO:0000256" key="3">
    <source>
        <dbReference type="ARBA" id="ARBA00022781"/>
    </source>
</evidence>
<evidence type="ECO:0000313" key="8">
    <source>
        <dbReference type="EMBL" id="HJF06947.1"/>
    </source>
</evidence>
<dbReference type="NCBIfam" id="TIGR01145">
    <property type="entry name" value="ATP_synt_delta"/>
    <property type="match status" value="1"/>
</dbReference>
<comment type="caution">
    <text evidence="9">The sequence shown here is derived from an EMBL/GenBank/DDBJ whole genome shotgun (WGS) entry which is preliminary data.</text>
</comment>
<keyword evidence="2 7" id="KW-0813">Transport</keyword>
<comment type="similarity">
    <text evidence="7">Belongs to the ATPase delta chain family.</text>
</comment>
<dbReference type="PROSITE" id="PS00389">
    <property type="entry name" value="ATPASE_DELTA"/>
    <property type="match status" value="1"/>
</dbReference>
<evidence type="ECO:0000256" key="5">
    <source>
        <dbReference type="ARBA" id="ARBA00023136"/>
    </source>
</evidence>
<keyword evidence="3 7" id="KW-0375">Hydrogen ion transport</keyword>
<dbReference type="AlphaFoldDB" id="A0A412GJ93"/>
<dbReference type="NCBIfam" id="NF009964">
    <property type="entry name" value="PRK13429.1-3"/>
    <property type="match status" value="1"/>
</dbReference>
<dbReference type="Proteomes" id="UP000718012">
    <property type="component" value="Unassembled WGS sequence"/>
</dbReference>
<organism evidence="9 10">
    <name type="scientific">Phocaeicola coprocola</name>
    <dbReference type="NCBI Taxonomy" id="310298"/>
    <lineage>
        <taxon>Bacteria</taxon>
        <taxon>Pseudomonadati</taxon>
        <taxon>Bacteroidota</taxon>
        <taxon>Bacteroidia</taxon>
        <taxon>Bacteroidales</taxon>
        <taxon>Bacteroidaceae</taxon>
        <taxon>Phocaeicola</taxon>
    </lineage>
</organism>
<evidence type="ECO:0000313" key="9">
    <source>
        <dbReference type="EMBL" id="RGR94843.1"/>
    </source>
</evidence>
<evidence type="ECO:0000256" key="6">
    <source>
        <dbReference type="ARBA" id="ARBA00023310"/>
    </source>
</evidence>
<keyword evidence="7" id="KW-1003">Cell membrane</keyword>
<dbReference type="Proteomes" id="UP000285864">
    <property type="component" value="Unassembled WGS sequence"/>
</dbReference>
<dbReference type="Pfam" id="PF00213">
    <property type="entry name" value="OSCP"/>
    <property type="match status" value="1"/>
</dbReference>
<proteinExistence type="inferred from homology"/>
<dbReference type="Gene3D" id="1.10.520.20">
    <property type="entry name" value="N-terminal domain of the delta subunit of the F1F0-ATP synthase"/>
    <property type="match status" value="1"/>
</dbReference>
<comment type="function">
    <text evidence="7">This protein is part of the stalk that links CF(0) to CF(1). It either transmits conformational changes from CF(0) to CF(1) or is implicated in proton conduction.</text>
</comment>
<evidence type="ECO:0000313" key="10">
    <source>
        <dbReference type="Proteomes" id="UP000285864"/>
    </source>
</evidence>
<reference evidence="8" key="2">
    <citation type="journal article" date="2021" name="PeerJ">
        <title>Extensive microbial diversity within the chicken gut microbiome revealed by metagenomics and culture.</title>
        <authorList>
            <person name="Gilroy R."/>
            <person name="Ravi A."/>
            <person name="Getino M."/>
            <person name="Pursley I."/>
            <person name="Horton D.L."/>
            <person name="Alikhan N.F."/>
            <person name="Baker D."/>
            <person name="Gharbi K."/>
            <person name="Hall N."/>
            <person name="Watson M."/>
            <person name="Adriaenssens E.M."/>
            <person name="Foster-Nyarko E."/>
            <person name="Jarju S."/>
            <person name="Secka A."/>
            <person name="Antonio M."/>
            <person name="Oren A."/>
            <person name="Chaudhuri R.R."/>
            <person name="La Ragione R."/>
            <person name="Hildebrand F."/>
            <person name="Pallen M.J."/>
        </authorList>
    </citation>
    <scope>NUCLEOTIDE SEQUENCE</scope>
    <source>
        <strain evidence="8">CHK165-8395</strain>
    </source>
</reference>
<comment type="function">
    <text evidence="7">F(1)F(0) ATP synthase produces ATP from ADP in the presence of a proton or sodium gradient. F-type ATPases consist of two structural domains, F(1) containing the extramembraneous catalytic core and F(0) containing the membrane proton channel, linked together by a central stalk and a peripheral stalk. During catalysis, ATP synthesis in the catalytic domain of F(1) is coupled via a rotary mechanism of the central stalk subunits to proton translocation.</text>
</comment>
<dbReference type="GO" id="GO:0046933">
    <property type="term" value="F:proton-transporting ATP synthase activity, rotational mechanism"/>
    <property type="evidence" value="ECO:0007669"/>
    <property type="project" value="UniProtKB-UniRule"/>
</dbReference>
<keyword evidence="6 7" id="KW-0066">ATP synthesis</keyword>
<evidence type="ECO:0000256" key="7">
    <source>
        <dbReference type="HAMAP-Rule" id="MF_01416"/>
    </source>
</evidence>
<comment type="subcellular location">
    <subcellularLocation>
        <location evidence="7">Cell membrane</location>
        <topology evidence="7">Peripheral membrane protein</topology>
    </subcellularLocation>
    <subcellularLocation>
        <location evidence="1">Membrane</location>
    </subcellularLocation>
</comment>
<dbReference type="SUPFAM" id="SSF47928">
    <property type="entry name" value="N-terminal domain of the delta subunit of the F1F0-ATP synthase"/>
    <property type="match status" value="1"/>
</dbReference>
<keyword evidence="7" id="KW-0139">CF(1)</keyword>
<dbReference type="EMBL" id="QRUU01000041">
    <property type="protein sequence ID" value="RGR94843.1"/>
    <property type="molecule type" value="Genomic_DNA"/>
</dbReference>
<dbReference type="InterPro" id="IPR020781">
    <property type="entry name" value="ATPase_OSCP/d_CS"/>
</dbReference>
<keyword evidence="5 7" id="KW-0472">Membrane</keyword>
<dbReference type="PANTHER" id="PTHR11910">
    <property type="entry name" value="ATP SYNTHASE DELTA CHAIN"/>
    <property type="match status" value="1"/>
</dbReference>
<dbReference type="InterPro" id="IPR000711">
    <property type="entry name" value="ATPase_OSCP/dsu"/>
</dbReference>
<protein>
    <recommendedName>
        <fullName evidence="7">ATP synthase subunit delta</fullName>
    </recommendedName>
    <alternativeName>
        <fullName evidence="7">ATP synthase F(1) sector subunit delta</fullName>
    </alternativeName>
    <alternativeName>
        <fullName evidence="7">F-type ATPase subunit delta</fullName>
        <shortName evidence="7">F-ATPase subunit delta</shortName>
    </alternativeName>
</protein>
<evidence type="ECO:0000256" key="4">
    <source>
        <dbReference type="ARBA" id="ARBA00023065"/>
    </source>
</evidence>
<gene>
    <name evidence="7" type="primary">atpH</name>
    <name evidence="9" type="ORF">DWY20_09735</name>
    <name evidence="8" type="ORF">K8U81_01965</name>
</gene>
<name>A0A412GJ93_9BACT</name>
<reference evidence="8" key="3">
    <citation type="submission" date="2021-09" db="EMBL/GenBank/DDBJ databases">
        <authorList>
            <person name="Gilroy R."/>
        </authorList>
    </citation>
    <scope>NUCLEOTIDE SEQUENCE</scope>
    <source>
        <strain evidence="8">CHK165-8395</strain>
    </source>
</reference>